<dbReference type="Pfam" id="PF25595">
    <property type="entry name" value="Phage_TTP_16"/>
    <property type="match status" value="2"/>
</dbReference>
<dbReference type="InterPro" id="IPR058009">
    <property type="entry name" value="TTP_Phage_16"/>
</dbReference>
<accession>A0A6J5MNF6</accession>
<organism evidence="1">
    <name type="scientific">uncultured Caudovirales phage</name>
    <dbReference type="NCBI Taxonomy" id="2100421"/>
    <lineage>
        <taxon>Viruses</taxon>
        <taxon>Duplodnaviria</taxon>
        <taxon>Heunggongvirae</taxon>
        <taxon>Uroviricota</taxon>
        <taxon>Caudoviricetes</taxon>
        <taxon>Peduoviridae</taxon>
        <taxon>Maltschvirus</taxon>
        <taxon>Maltschvirus maltsch</taxon>
    </lineage>
</organism>
<proteinExistence type="predicted"/>
<reference evidence="1" key="1">
    <citation type="submission" date="2020-04" db="EMBL/GenBank/DDBJ databases">
        <authorList>
            <person name="Chiriac C."/>
            <person name="Salcher M."/>
            <person name="Ghai R."/>
            <person name="Kavagutti S V."/>
        </authorList>
    </citation>
    <scope>NUCLEOTIDE SEQUENCE</scope>
</reference>
<dbReference type="EMBL" id="LR796499">
    <property type="protein sequence ID" value="CAB4148675.1"/>
    <property type="molecule type" value="Genomic_DNA"/>
</dbReference>
<protein>
    <submittedName>
        <fullName evidence="1">Uncharacterized protein</fullName>
    </submittedName>
</protein>
<name>A0A6J5MNF6_9CAUD</name>
<evidence type="ECO:0000313" key="1">
    <source>
        <dbReference type="EMBL" id="CAB4148675.1"/>
    </source>
</evidence>
<gene>
    <name evidence="1" type="ORF">UFOVP536_17</name>
</gene>
<sequence>MATKLLRPNVGIYVAAADAFAGADVTASDWAPTLAQITDATKVFNISQAITDAYTLNMTDSDLDNSLAIVDNASVSTPTLYNYEASLDGFRDADAAADSAYNLFKTKFSDAAVGTKYYLIKRIGKAHDASFATGDLVSVYGVTTDYPIDMVSDGAMIMIGARFLTTGEVAVNVAVGSGTAGAGPVTKSIVGTKIQSNGNLAVYWVPQADITNEAAFLATPYDVQITGGVELTDAIAWDGYQLGAADSNKIDDKGIADKSNAQVRGFAQFAGSLTFFRGITSETTGAYADAFDTFKAATDARVNGYLVQRVGQGNGPIAADDVVSIFKFVADAAMDNTEGEDSVKFMVKFQPQGQLAINKTVLLD</sequence>